<comment type="caution">
    <text evidence="1">The sequence shown here is derived from an EMBL/GenBank/DDBJ whole genome shotgun (WGS) entry which is preliminary data.</text>
</comment>
<accession>A0ABR6EUK4</accession>
<evidence type="ECO:0000313" key="1">
    <source>
        <dbReference type="EMBL" id="MBB2148940.1"/>
    </source>
</evidence>
<sequence>MKKHILYMTVRIEVESIFESLSKTITDFETQTDYTFNSTQKVKVLETEILITETFHPLNN</sequence>
<dbReference type="Proteomes" id="UP000636110">
    <property type="component" value="Unassembled WGS sequence"/>
</dbReference>
<keyword evidence="2" id="KW-1185">Reference proteome</keyword>
<evidence type="ECO:0000313" key="2">
    <source>
        <dbReference type="Proteomes" id="UP000636110"/>
    </source>
</evidence>
<proteinExistence type="predicted"/>
<organism evidence="1 2">
    <name type="scientific">Pedobacter gandavensis</name>
    <dbReference type="NCBI Taxonomy" id="2679963"/>
    <lineage>
        <taxon>Bacteria</taxon>
        <taxon>Pseudomonadati</taxon>
        <taxon>Bacteroidota</taxon>
        <taxon>Sphingobacteriia</taxon>
        <taxon>Sphingobacteriales</taxon>
        <taxon>Sphingobacteriaceae</taxon>
        <taxon>Pedobacter</taxon>
    </lineage>
</organism>
<dbReference type="RefSeq" id="WP_182955710.1">
    <property type="nucleotide sequence ID" value="NZ_WNXC01000002.1"/>
</dbReference>
<gene>
    <name evidence="1" type="ORF">GM920_08440</name>
</gene>
<dbReference type="EMBL" id="WNXC01000002">
    <property type="protein sequence ID" value="MBB2148940.1"/>
    <property type="molecule type" value="Genomic_DNA"/>
</dbReference>
<reference evidence="1 2" key="1">
    <citation type="submission" date="2019-11" db="EMBL/GenBank/DDBJ databases">
        <title>Description of Pedobacter sp. LMG 31462T.</title>
        <authorList>
            <person name="Carlier A."/>
            <person name="Qi S."/>
            <person name="Vandamme P."/>
        </authorList>
    </citation>
    <scope>NUCLEOTIDE SEQUENCE [LARGE SCALE GENOMIC DNA]</scope>
    <source>
        <strain evidence="1 2">LMG 31462</strain>
    </source>
</reference>
<name>A0ABR6EUK4_9SPHI</name>
<protein>
    <submittedName>
        <fullName evidence="1">Uncharacterized protein</fullName>
    </submittedName>
</protein>